<protein>
    <recommendedName>
        <fullName evidence="3">HNH nuclease domain-containing protein</fullName>
    </recommendedName>
</protein>
<dbReference type="InParanoid" id="V5GB79"/>
<sequence length="129" mass="14421">MEPGDVNSDDNLMTLYQSAHTDFRNFTLALEPAEAPNVYKILRFEGQSTFVTVFLPSPNSRGYRIVRFQKYADVDLPNPTLLETHAALAKILHASGMAKHIDDILEEREDMCGLASDGTTDIGRLLFAF</sequence>
<evidence type="ECO:0000313" key="1">
    <source>
        <dbReference type="EMBL" id="GAD98177.1"/>
    </source>
</evidence>
<keyword evidence="2" id="KW-1185">Reference proteome</keyword>
<name>V5GB79_BYSSN</name>
<comment type="caution">
    <text evidence="1">The sequence shown here is derived from an EMBL/GenBank/DDBJ whole genome shotgun (WGS) entry which is preliminary data.</text>
</comment>
<dbReference type="OrthoDB" id="2104739at2759"/>
<dbReference type="Proteomes" id="UP000018001">
    <property type="component" value="Unassembled WGS sequence"/>
</dbReference>
<evidence type="ECO:0000313" key="2">
    <source>
        <dbReference type="Proteomes" id="UP000018001"/>
    </source>
</evidence>
<accession>V5GB79</accession>
<proteinExistence type="predicted"/>
<dbReference type="AlphaFoldDB" id="V5GB79"/>
<gene>
    <name evidence="1" type="ORF">PVAR5_6868</name>
</gene>
<dbReference type="EMBL" id="BAUL01000231">
    <property type="protein sequence ID" value="GAD98177.1"/>
    <property type="molecule type" value="Genomic_DNA"/>
</dbReference>
<evidence type="ECO:0008006" key="3">
    <source>
        <dbReference type="Google" id="ProtNLM"/>
    </source>
</evidence>
<organism evidence="1 2">
    <name type="scientific">Byssochlamys spectabilis (strain No. 5 / NBRC 109023)</name>
    <name type="common">Paecilomyces variotii</name>
    <dbReference type="NCBI Taxonomy" id="1356009"/>
    <lineage>
        <taxon>Eukaryota</taxon>
        <taxon>Fungi</taxon>
        <taxon>Dikarya</taxon>
        <taxon>Ascomycota</taxon>
        <taxon>Pezizomycotina</taxon>
        <taxon>Eurotiomycetes</taxon>
        <taxon>Eurotiomycetidae</taxon>
        <taxon>Eurotiales</taxon>
        <taxon>Thermoascaceae</taxon>
        <taxon>Paecilomyces</taxon>
    </lineage>
</organism>
<reference evidence="2" key="1">
    <citation type="journal article" date="2014" name="Genome Announc.">
        <title>Draft genome sequence of the formaldehyde-resistant fungus Byssochlamys spectabilis No. 5 (anamorph Paecilomyces variotii No. 5) (NBRC109023).</title>
        <authorList>
            <person name="Oka T."/>
            <person name="Ekino K."/>
            <person name="Fukuda K."/>
            <person name="Nomura Y."/>
        </authorList>
    </citation>
    <scope>NUCLEOTIDE SEQUENCE [LARGE SCALE GENOMIC DNA]</scope>
    <source>
        <strain evidence="2">No. 5 / NBRC 109023</strain>
    </source>
</reference>
<dbReference type="HOGENOM" id="CLU_1948536_0_0_1"/>